<evidence type="ECO:0000313" key="8">
    <source>
        <dbReference type="Proteomes" id="UP000050544"/>
    </source>
</evidence>
<dbReference type="Pfam" id="PF01546">
    <property type="entry name" value="Peptidase_M20"/>
    <property type="match status" value="1"/>
</dbReference>
<reference evidence="7 8" key="1">
    <citation type="submission" date="2015-07" db="EMBL/GenBank/DDBJ databases">
        <title>Whole genome sequence of Thermanaerothrix daxensis DSM 23592.</title>
        <authorList>
            <person name="Hemp J."/>
            <person name="Ward L.M."/>
            <person name="Pace L.A."/>
            <person name="Fischer W.W."/>
        </authorList>
    </citation>
    <scope>NUCLEOTIDE SEQUENCE [LARGE SCALE GENOMIC DNA]</scope>
    <source>
        <strain evidence="7 8">GNS-1</strain>
    </source>
</reference>
<dbReference type="STRING" id="869279.SE15_01870"/>
<feature type="domain" description="Peptidase M20 dimerisation" evidence="6">
    <location>
        <begin position="237"/>
        <end position="380"/>
    </location>
</feature>
<dbReference type="InterPro" id="IPR011650">
    <property type="entry name" value="Peptidase_M20_dimer"/>
</dbReference>
<dbReference type="RefSeq" id="WP_054520399.1">
    <property type="nucleotide sequence ID" value="NZ_LGKO01000002.1"/>
</dbReference>
<dbReference type="GO" id="GO:0046872">
    <property type="term" value="F:metal ion binding"/>
    <property type="evidence" value="ECO:0007669"/>
    <property type="project" value="UniProtKB-KW"/>
</dbReference>
<dbReference type="Gene3D" id="3.40.630.10">
    <property type="entry name" value="Zn peptidases"/>
    <property type="match status" value="1"/>
</dbReference>
<dbReference type="InterPro" id="IPR002933">
    <property type="entry name" value="Peptidase_M20"/>
</dbReference>
<evidence type="ECO:0000259" key="6">
    <source>
        <dbReference type="Pfam" id="PF07687"/>
    </source>
</evidence>
<keyword evidence="4" id="KW-0378">Hydrolase</keyword>
<dbReference type="GO" id="GO:0006508">
    <property type="term" value="P:proteolysis"/>
    <property type="evidence" value="ECO:0007669"/>
    <property type="project" value="UniProtKB-KW"/>
</dbReference>
<dbReference type="PANTHER" id="PTHR45962:SF1">
    <property type="entry name" value="N-FATTY-ACYL-AMINO ACID SYNTHASE_HYDROLASE PM20D1"/>
    <property type="match status" value="1"/>
</dbReference>
<evidence type="ECO:0000256" key="1">
    <source>
        <dbReference type="ARBA" id="ARBA00006247"/>
    </source>
</evidence>
<proteinExistence type="inferred from homology"/>
<dbReference type="GO" id="GO:0008233">
    <property type="term" value="F:peptidase activity"/>
    <property type="evidence" value="ECO:0007669"/>
    <property type="project" value="UniProtKB-KW"/>
</dbReference>
<dbReference type="EMBL" id="LGKO01000002">
    <property type="protein sequence ID" value="KPL83974.1"/>
    <property type="molecule type" value="Genomic_DNA"/>
</dbReference>
<evidence type="ECO:0000256" key="5">
    <source>
        <dbReference type="ARBA" id="ARBA00022833"/>
    </source>
</evidence>
<dbReference type="SUPFAM" id="SSF53187">
    <property type="entry name" value="Zn-dependent exopeptidases"/>
    <property type="match status" value="1"/>
</dbReference>
<dbReference type="Gene3D" id="1.10.150.900">
    <property type="match status" value="1"/>
</dbReference>
<sequence>MPLPLALVLAVLLLIVAVMLVRTALFMRPPAIHPPLPLPECEPEVATEHLAEALRCRTLTLAGQASPDPAAFIALHGLLERHYPRVHAKLECLRFGNHSLLYIWHGSNPNPAPVLFSAHQDVVPAEEGSSGGWRFPPFDGLIAEGAIWGRGALDMKGPLIAIFEAMEMLLREGYHPQRSILVALGEDEESGGHQGAARIATWLAEQGIQPMAVLDEGGAVVEGMIRGIQGPLALVGIAEKGFAVLHVSVEGDEGHAALPPQENAISILARALTRLAAHPLPAHLEHVQNLYAAVGSAARPGLQFVLANSWLFGGWIARRLSADPRTNALIRTTITPTLIRGGLKENVLPPRAEAWLNVRILPGESLTEVLEHIRQVLGDPRVQVEIVPGAAWAPSPLASIRTPAYATLQRIITSVYPQALVAPYLMVMASDSRYYAQICPHVYRFAPYYLTPLEIEGIHGVNEHLSIETLGKMIQFYAALMRTWGQARLESGEEGDVP</sequence>
<evidence type="ECO:0000256" key="2">
    <source>
        <dbReference type="ARBA" id="ARBA00022670"/>
    </source>
</evidence>
<accession>A0A0P6Y4K9</accession>
<comment type="caution">
    <text evidence="7">The sequence shown here is derived from an EMBL/GenBank/DDBJ whole genome shotgun (WGS) entry which is preliminary data.</text>
</comment>
<keyword evidence="2" id="KW-0645">Protease</keyword>
<organism evidence="7 8">
    <name type="scientific">Thermanaerothrix daxensis</name>
    <dbReference type="NCBI Taxonomy" id="869279"/>
    <lineage>
        <taxon>Bacteria</taxon>
        <taxon>Bacillati</taxon>
        <taxon>Chloroflexota</taxon>
        <taxon>Anaerolineae</taxon>
        <taxon>Anaerolineales</taxon>
        <taxon>Anaerolineaceae</taxon>
        <taxon>Thermanaerothrix</taxon>
    </lineage>
</organism>
<evidence type="ECO:0000313" key="7">
    <source>
        <dbReference type="EMBL" id="KPL83974.1"/>
    </source>
</evidence>
<dbReference type="InterPro" id="IPR036264">
    <property type="entry name" value="Bact_exopeptidase_dim_dom"/>
</dbReference>
<keyword evidence="8" id="KW-1185">Reference proteome</keyword>
<name>A0A0P6Y4K9_9CHLR</name>
<keyword evidence="5" id="KW-0862">Zinc</keyword>
<keyword evidence="3" id="KW-0479">Metal-binding</keyword>
<dbReference type="Proteomes" id="UP000050544">
    <property type="component" value="Unassembled WGS sequence"/>
</dbReference>
<evidence type="ECO:0000256" key="4">
    <source>
        <dbReference type="ARBA" id="ARBA00022801"/>
    </source>
</evidence>
<dbReference type="OrthoDB" id="9792335at2"/>
<protein>
    <recommendedName>
        <fullName evidence="6">Peptidase M20 dimerisation domain-containing protein</fullName>
    </recommendedName>
</protein>
<dbReference type="InterPro" id="IPR047177">
    <property type="entry name" value="Pept_M20A"/>
</dbReference>
<dbReference type="Gene3D" id="3.30.70.360">
    <property type="match status" value="1"/>
</dbReference>
<gene>
    <name evidence="7" type="ORF">SE15_01870</name>
</gene>
<dbReference type="Pfam" id="PF07687">
    <property type="entry name" value="M20_dimer"/>
    <property type="match status" value="1"/>
</dbReference>
<dbReference type="AlphaFoldDB" id="A0A0P6Y4K9"/>
<dbReference type="InterPro" id="IPR001261">
    <property type="entry name" value="ArgE/DapE_CS"/>
</dbReference>
<dbReference type="PROSITE" id="PS00758">
    <property type="entry name" value="ARGE_DAPE_CPG2_1"/>
    <property type="match status" value="1"/>
</dbReference>
<comment type="similarity">
    <text evidence="1">Belongs to the peptidase M20A family.</text>
</comment>
<dbReference type="SUPFAM" id="SSF55031">
    <property type="entry name" value="Bacterial exopeptidase dimerisation domain"/>
    <property type="match status" value="1"/>
</dbReference>
<dbReference type="PANTHER" id="PTHR45962">
    <property type="entry name" value="N-FATTY-ACYL-AMINO ACID SYNTHASE/HYDROLASE PM20D1"/>
    <property type="match status" value="1"/>
</dbReference>
<evidence type="ECO:0000256" key="3">
    <source>
        <dbReference type="ARBA" id="ARBA00022723"/>
    </source>
</evidence>